<sequence length="55" mass="6028">MAKATGIRNVWQSLPLTRFTTRENYIWLVVATVCIGAFMAALDASIVNVALPDMS</sequence>
<dbReference type="AlphaFoldDB" id="A0A2T2X992"/>
<proteinExistence type="predicted"/>
<keyword evidence="1" id="KW-0472">Membrane</keyword>
<keyword evidence="1" id="KW-1133">Transmembrane helix</keyword>
<protein>
    <submittedName>
        <fullName evidence="2">MFS transporter</fullName>
    </submittedName>
</protein>
<keyword evidence="1" id="KW-0812">Transmembrane</keyword>
<gene>
    <name evidence="2" type="ORF">C7B43_03005</name>
</gene>
<dbReference type="EMBL" id="PXYT01000004">
    <property type="protein sequence ID" value="PSR31084.1"/>
    <property type="molecule type" value="Genomic_DNA"/>
</dbReference>
<organism evidence="2 3">
    <name type="scientific">Sulfobacillus benefaciens</name>
    <dbReference type="NCBI Taxonomy" id="453960"/>
    <lineage>
        <taxon>Bacteria</taxon>
        <taxon>Bacillati</taxon>
        <taxon>Bacillota</taxon>
        <taxon>Clostridia</taxon>
        <taxon>Eubacteriales</taxon>
        <taxon>Clostridiales Family XVII. Incertae Sedis</taxon>
        <taxon>Sulfobacillus</taxon>
    </lineage>
</organism>
<dbReference type="Proteomes" id="UP000242699">
    <property type="component" value="Unassembled WGS sequence"/>
</dbReference>
<comment type="caution">
    <text evidence="2">The sequence shown here is derived from an EMBL/GenBank/DDBJ whole genome shotgun (WGS) entry which is preliminary data.</text>
</comment>
<accession>A0A2T2X992</accession>
<feature type="transmembrane region" description="Helical" evidence="1">
    <location>
        <begin position="25"/>
        <end position="51"/>
    </location>
</feature>
<evidence type="ECO:0000256" key="1">
    <source>
        <dbReference type="SAM" id="Phobius"/>
    </source>
</evidence>
<reference evidence="2 3" key="1">
    <citation type="journal article" date="2014" name="BMC Genomics">
        <title>Comparison of environmental and isolate Sulfobacillus genomes reveals diverse carbon, sulfur, nitrogen, and hydrogen metabolisms.</title>
        <authorList>
            <person name="Justice N.B."/>
            <person name="Norman A."/>
            <person name="Brown C.T."/>
            <person name="Singh A."/>
            <person name="Thomas B.C."/>
            <person name="Banfield J.F."/>
        </authorList>
    </citation>
    <scope>NUCLEOTIDE SEQUENCE [LARGE SCALE GENOMIC DNA]</scope>
    <source>
        <strain evidence="2">AMDSBA1</strain>
    </source>
</reference>
<name>A0A2T2X992_9FIRM</name>
<feature type="non-terminal residue" evidence="2">
    <location>
        <position position="55"/>
    </location>
</feature>
<evidence type="ECO:0000313" key="2">
    <source>
        <dbReference type="EMBL" id="PSR31084.1"/>
    </source>
</evidence>
<evidence type="ECO:0000313" key="3">
    <source>
        <dbReference type="Proteomes" id="UP000242699"/>
    </source>
</evidence>